<reference evidence="1 2" key="1">
    <citation type="submission" date="2020-08" db="EMBL/GenBank/DDBJ databases">
        <title>Genomic Encyclopedia of Type Strains, Phase IV (KMG-IV): sequencing the most valuable type-strain genomes for metagenomic binning, comparative biology and taxonomic classification.</title>
        <authorList>
            <person name="Goeker M."/>
        </authorList>
    </citation>
    <scope>NUCLEOTIDE SEQUENCE [LARGE SCALE GENOMIC DNA]</scope>
    <source>
        <strain evidence="1 2">DSM 105481</strain>
    </source>
</reference>
<accession>A0ABR6CWP0</accession>
<organism evidence="1 2">
    <name type="scientific">Peribacillus huizhouensis</name>
    <dbReference type="NCBI Taxonomy" id="1501239"/>
    <lineage>
        <taxon>Bacteria</taxon>
        <taxon>Bacillati</taxon>
        <taxon>Bacillota</taxon>
        <taxon>Bacilli</taxon>
        <taxon>Bacillales</taxon>
        <taxon>Bacillaceae</taxon>
        <taxon>Peribacillus</taxon>
    </lineage>
</organism>
<name>A0ABR6CWP0_9BACI</name>
<sequence length="31" mass="3491">MKKSVYNGEGGLSKHNSMGTIIFIGNYFIFH</sequence>
<keyword evidence="2" id="KW-1185">Reference proteome</keyword>
<dbReference type="EMBL" id="JACJHX010000036">
    <property type="protein sequence ID" value="MBA9029379.1"/>
    <property type="molecule type" value="Genomic_DNA"/>
</dbReference>
<evidence type="ECO:0000313" key="2">
    <source>
        <dbReference type="Proteomes" id="UP000626697"/>
    </source>
</evidence>
<protein>
    <submittedName>
        <fullName evidence="1">Uncharacterized protein</fullName>
    </submittedName>
</protein>
<dbReference type="Proteomes" id="UP000626697">
    <property type="component" value="Unassembled WGS sequence"/>
</dbReference>
<proteinExistence type="predicted"/>
<gene>
    <name evidence="1" type="ORF">HNP81_004754</name>
</gene>
<comment type="caution">
    <text evidence="1">The sequence shown here is derived from an EMBL/GenBank/DDBJ whole genome shotgun (WGS) entry which is preliminary data.</text>
</comment>
<evidence type="ECO:0000313" key="1">
    <source>
        <dbReference type="EMBL" id="MBA9029379.1"/>
    </source>
</evidence>